<dbReference type="GO" id="GO:0005743">
    <property type="term" value="C:mitochondrial inner membrane"/>
    <property type="evidence" value="ECO:0007669"/>
    <property type="project" value="TreeGrafter"/>
</dbReference>
<evidence type="ECO:0000256" key="13">
    <source>
        <dbReference type="ARBA" id="ARBA00062895"/>
    </source>
</evidence>
<dbReference type="InterPro" id="IPR022842">
    <property type="entry name" value="RNAP_Rpo3/Rpb3/RPAC1"/>
</dbReference>
<keyword evidence="5" id="KW-0240">DNA-directed RNA polymerase</keyword>
<dbReference type="EMBL" id="JAROKS010000004">
    <property type="protein sequence ID" value="KAK1804603.1"/>
    <property type="molecule type" value="Genomic_DNA"/>
</dbReference>
<dbReference type="Gene3D" id="2.170.120.12">
    <property type="entry name" value="DNA-directed RNA polymerase, insert domain"/>
    <property type="match status" value="1"/>
</dbReference>
<dbReference type="GO" id="GO:0006744">
    <property type="term" value="P:ubiquinone biosynthetic process"/>
    <property type="evidence" value="ECO:0007669"/>
    <property type="project" value="UniProtKB-UniRule"/>
</dbReference>
<dbReference type="Proteomes" id="UP001239994">
    <property type="component" value="Unassembled WGS sequence"/>
</dbReference>
<evidence type="ECO:0000256" key="2">
    <source>
        <dbReference type="ARBA" id="ARBA00004173"/>
    </source>
</evidence>
<gene>
    <name evidence="17" type="ORF">P4O66_020598</name>
</gene>
<dbReference type="Pfam" id="PF01000">
    <property type="entry name" value="RNA_pol_A_bac"/>
    <property type="match status" value="1"/>
</dbReference>
<dbReference type="HAMAP" id="MF_00320">
    <property type="entry name" value="RNApol_arch_Rpo3"/>
    <property type="match status" value="1"/>
</dbReference>
<dbReference type="Gene3D" id="3.30.1360.10">
    <property type="entry name" value="RNA polymerase, RBP11-like subunit"/>
    <property type="match status" value="1"/>
</dbReference>
<feature type="region of interest" description="Disordered" evidence="15">
    <location>
        <begin position="51"/>
        <end position="101"/>
    </location>
</feature>
<dbReference type="SUPFAM" id="SSF55257">
    <property type="entry name" value="RBP11-like subunits of RNA polymerase"/>
    <property type="match status" value="1"/>
</dbReference>
<protein>
    <recommendedName>
        <fullName evidence="14">Ubiquinone biosynthesis protein</fullName>
    </recommendedName>
</protein>
<accession>A0AAD9E4Z6</accession>
<dbReference type="SMART" id="SM00662">
    <property type="entry name" value="RPOLD"/>
    <property type="match status" value="1"/>
</dbReference>
<dbReference type="GO" id="GO:0000428">
    <property type="term" value="C:DNA-directed RNA polymerase complex"/>
    <property type="evidence" value="ECO:0007669"/>
    <property type="project" value="UniProtKB-KW"/>
</dbReference>
<feature type="compositionally biased region" description="Acidic residues" evidence="15">
    <location>
        <begin position="92"/>
        <end position="101"/>
    </location>
</feature>
<evidence type="ECO:0000256" key="11">
    <source>
        <dbReference type="ARBA" id="ARBA00023242"/>
    </source>
</evidence>
<reference evidence="17" key="1">
    <citation type="submission" date="2023-03" db="EMBL/GenBank/DDBJ databases">
        <title>Electrophorus voltai genome.</title>
        <authorList>
            <person name="Bian C."/>
        </authorList>
    </citation>
    <scope>NUCLEOTIDE SEQUENCE</scope>
    <source>
        <strain evidence="17">CB-2022</strain>
        <tissue evidence="17">Muscle</tissue>
    </source>
</reference>
<feature type="compositionally biased region" description="Polar residues" evidence="15">
    <location>
        <begin position="69"/>
        <end position="78"/>
    </location>
</feature>
<evidence type="ECO:0000313" key="17">
    <source>
        <dbReference type="EMBL" id="KAK1804603.1"/>
    </source>
</evidence>
<evidence type="ECO:0000256" key="8">
    <source>
        <dbReference type="ARBA" id="ARBA00023121"/>
    </source>
</evidence>
<dbReference type="InterPro" id="IPR012762">
    <property type="entry name" value="Ubiq_biosynth_COQ9"/>
</dbReference>
<dbReference type="InterPro" id="IPR048674">
    <property type="entry name" value="COQ9_HTH"/>
</dbReference>
<dbReference type="GO" id="GO:0005654">
    <property type="term" value="C:nucleoplasm"/>
    <property type="evidence" value="ECO:0007669"/>
    <property type="project" value="UniProtKB-ARBA"/>
</dbReference>
<dbReference type="SUPFAM" id="SSF56553">
    <property type="entry name" value="Insert subdomain of RNA polymerase alpha subunit"/>
    <property type="match status" value="1"/>
</dbReference>
<dbReference type="CDD" id="cd07031">
    <property type="entry name" value="RNAP_II_RPB3"/>
    <property type="match status" value="1"/>
</dbReference>
<keyword evidence="7" id="KW-0809">Transit peptide</keyword>
<feature type="domain" description="DNA-directed RNA polymerase RpoA/D/Rpb3-type" evidence="16">
    <location>
        <begin position="334"/>
        <end position="597"/>
    </location>
</feature>
<evidence type="ECO:0000256" key="6">
    <source>
        <dbReference type="ARBA" id="ARBA00022688"/>
    </source>
</evidence>
<dbReference type="InterPro" id="IPR013718">
    <property type="entry name" value="COQ9_C"/>
</dbReference>
<dbReference type="GO" id="GO:0046983">
    <property type="term" value="F:protein dimerization activity"/>
    <property type="evidence" value="ECO:0007669"/>
    <property type="project" value="InterPro"/>
</dbReference>
<evidence type="ECO:0000256" key="12">
    <source>
        <dbReference type="ARBA" id="ARBA00025804"/>
    </source>
</evidence>
<dbReference type="Pfam" id="PF08511">
    <property type="entry name" value="COQ9"/>
    <property type="match status" value="1"/>
</dbReference>
<sequence length="610" mass="68412">MAALIRGLRADRLVRALGSAVAIQMGRVPRGNGSSRGLHRALVLRLADDSHRDQTVPPPPHHAHFAEQSCASDASSQQEHGHCHASHQDQSGEQEEGYETEEQLEARILTAALEFVPQHGWTVEAIAAGAETLGLSAASSEMFNNGAGELVLHFVGECNAQLAKILAEQHNRVQLGQTEKKETAEFLRDAIEIRLRMLIPYIDTWPQAMSLLLLPHNIPESLKHLSTLVDDIWYYAGDRSTDMNWYTRRAALTGIYNTTELVMLQDSSPDFKDTWTFLDNRIQDIVNMANTAKQMKSTGEAVVQGLMGVAVTVTFDMPYANQPTVKITELTDENVKFVIENTDLAVANSIRRVFMSEVPTIAIDWVQIDANSSVLHDEFIAHRVGLIPLTSDDIVDKMQYSRDCTCDDFCPECSVELTLDVRCTEDQTRHVTSRDLLSNNPRVIPVTSRSRDNDPNDYVEQDGVFFTVDILLVKLRKGQELRLRAYAKKGFGKEHAKWNPTAGVAFEYDPDNALRHTVYPRPEEWPKSEYSEIEEDEVQAPYDPNGKPERLAGHVTRSVPPHRFYYNVESCGSLRPETIVMSALAVLKKKLSDLQTQLSHEIQSDVLTIN</sequence>
<evidence type="ECO:0000256" key="3">
    <source>
        <dbReference type="ARBA" id="ARBA00004749"/>
    </source>
</evidence>
<comment type="subcellular location">
    <subcellularLocation>
        <location evidence="2 14">Mitochondrion</location>
    </subcellularLocation>
    <subcellularLocation>
        <location evidence="1">Nucleus</location>
    </subcellularLocation>
</comment>
<dbReference type="AlphaFoldDB" id="A0AAD9E4Z6"/>
<evidence type="ECO:0000259" key="16">
    <source>
        <dbReference type="SMART" id="SM00662"/>
    </source>
</evidence>
<evidence type="ECO:0000256" key="7">
    <source>
        <dbReference type="ARBA" id="ARBA00022946"/>
    </source>
</evidence>
<dbReference type="GO" id="GO:0003899">
    <property type="term" value="F:DNA-directed RNA polymerase activity"/>
    <property type="evidence" value="ECO:0007669"/>
    <property type="project" value="InterPro"/>
</dbReference>
<evidence type="ECO:0000256" key="15">
    <source>
        <dbReference type="SAM" id="MobiDB-lite"/>
    </source>
</evidence>
<evidence type="ECO:0000256" key="9">
    <source>
        <dbReference type="ARBA" id="ARBA00023128"/>
    </source>
</evidence>
<evidence type="ECO:0000256" key="10">
    <source>
        <dbReference type="ARBA" id="ARBA00023163"/>
    </source>
</evidence>
<dbReference type="PANTHER" id="PTHR21427:SF19">
    <property type="entry name" value="UBIQUINONE BIOSYNTHESIS PROTEIN COQ9, MITOCHONDRIAL"/>
    <property type="match status" value="1"/>
</dbReference>
<keyword evidence="8 14" id="KW-0446">Lipid-binding</keyword>
<evidence type="ECO:0000256" key="14">
    <source>
        <dbReference type="RuleBase" id="RU366063"/>
    </source>
</evidence>
<proteinExistence type="inferred from homology"/>
<comment type="similarity">
    <text evidence="12">Belongs to the archaeal Rpo3/eukaryotic RPB3 RNA polymerase subunit family.</text>
</comment>
<dbReference type="InterPro" id="IPR011263">
    <property type="entry name" value="DNA-dir_RNA_pol_RpoA/D/Rpb3"/>
</dbReference>
<organism evidence="17 18">
    <name type="scientific">Electrophorus voltai</name>
    <dbReference type="NCBI Taxonomy" id="2609070"/>
    <lineage>
        <taxon>Eukaryota</taxon>
        <taxon>Metazoa</taxon>
        <taxon>Chordata</taxon>
        <taxon>Craniata</taxon>
        <taxon>Vertebrata</taxon>
        <taxon>Euteleostomi</taxon>
        <taxon>Actinopterygii</taxon>
        <taxon>Neopterygii</taxon>
        <taxon>Teleostei</taxon>
        <taxon>Ostariophysi</taxon>
        <taxon>Gymnotiformes</taxon>
        <taxon>Gymnotoidei</taxon>
        <taxon>Gymnotidae</taxon>
        <taxon>Electrophorus</taxon>
    </lineage>
</organism>
<comment type="subunit">
    <text evidence="13">Homodimer. Heterodimer; two heterodimers of COQ7:COQ9 come together on the same side of the lipid pseudo-bilayer and form a curved tetramer with a hydrophobic surface suitable for membrane interaction. These two tetramers assemble into a soluble octamer with a pseudo-bilayer of lipids captured within. Interacts with COQ7; this interaction allows ubiquinone (CoQ) isoprene intermediates presentation to COQ7 and facilitates the COQ7-mediated hydroxylase step.</text>
</comment>
<dbReference type="InterPro" id="IPR036643">
    <property type="entry name" value="RNApol_insert_sf"/>
</dbReference>
<name>A0AAD9E4Z6_9TELE</name>
<dbReference type="InterPro" id="IPR011262">
    <property type="entry name" value="DNA-dir_RNA_pol_insert"/>
</dbReference>
<dbReference type="InterPro" id="IPR036603">
    <property type="entry name" value="RBP11-like"/>
</dbReference>
<keyword evidence="9 14" id="KW-0496">Mitochondrion</keyword>
<keyword evidence="18" id="KW-1185">Reference proteome</keyword>
<keyword evidence="6 14" id="KW-0831">Ubiquinone biosynthesis</keyword>
<dbReference type="GO" id="GO:0008289">
    <property type="term" value="F:lipid binding"/>
    <property type="evidence" value="ECO:0007669"/>
    <property type="project" value="UniProtKB-UniRule"/>
</dbReference>
<dbReference type="PANTHER" id="PTHR21427">
    <property type="entry name" value="UBIQUINONE BIOSYNTHESIS PROTEIN COQ9, MITOCHONDRIAL"/>
    <property type="match status" value="1"/>
</dbReference>
<keyword evidence="10" id="KW-0804">Transcription</keyword>
<evidence type="ECO:0000313" key="18">
    <source>
        <dbReference type="Proteomes" id="UP001239994"/>
    </source>
</evidence>
<dbReference type="Gene3D" id="1.10.357.10">
    <property type="entry name" value="Tetracycline Repressor, domain 2"/>
    <property type="match status" value="1"/>
</dbReference>
<dbReference type="Pfam" id="PF01193">
    <property type="entry name" value="RNA_pol_L"/>
    <property type="match status" value="1"/>
</dbReference>
<dbReference type="FunFam" id="1.10.357.10:FF:000004">
    <property type="entry name" value="Ubiquinone biosynthesis protein COQ9, mitochondrial"/>
    <property type="match status" value="1"/>
</dbReference>
<dbReference type="FunFam" id="2.170.120.12:FF:000002">
    <property type="entry name" value="DNA-directed RNA polymerase II subunit RPB3"/>
    <property type="match status" value="1"/>
</dbReference>
<keyword evidence="11" id="KW-0539">Nucleus</keyword>
<comment type="function">
    <text evidence="14">Membrane-associated protein that warps the membrane surface to access and bind aromatic isoprenes with high specificity, including ubiquinone (CoQ) isoprene intermediates and presents them directly to Coq7, therefore facilitating the Coq7-mediated hydroxylase step. Participates in the biosynthesis of coenzyme Q, also named ubiquinone, an essential lipid-soluble electron transporter for aerobic cellular respiration.</text>
</comment>
<evidence type="ECO:0000256" key="1">
    <source>
        <dbReference type="ARBA" id="ARBA00004123"/>
    </source>
</evidence>
<comment type="caution">
    <text evidence="17">The sequence shown here is derived from an EMBL/GenBank/DDBJ whole genome shotgun (WGS) entry which is preliminary data.</text>
</comment>
<comment type="similarity">
    <text evidence="4 14">Belongs to the COQ9 family.</text>
</comment>
<dbReference type="Pfam" id="PF21392">
    <property type="entry name" value="COQ9_N"/>
    <property type="match status" value="1"/>
</dbReference>
<dbReference type="NCBIfam" id="TIGR02396">
    <property type="entry name" value="diverge_rpsU"/>
    <property type="match status" value="1"/>
</dbReference>
<evidence type="ECO:0000256" key="5">
    <source>
        <dbReference type="ARBA" id="ARBA00022478"/>
    </source>
</evidence>
<dbReference type="GO" id="GO:0006351">
    <property type="term" value="P:DNA-templated transcription"/>
    <property type="evidence" value="ECO:0007669"/>
    <property type="project" value="InterPro"/>
</dbReference>
<comment type="pathway">
    <text evidence="3 14">Cofactor biosynthesis; ubiquinone biosynthesis.</text>
</comment>
<evidence type="ECO:0000256" key="4">
    <source>
        <dbReference type="ARBA" id="ARBA00010766"/>
    </source>
</evidence>